<feature type="transmembrane region" description="Helical" evidence="9">
    <location>
        <begin position="262"/>
        <end position="279"/>
    </location>
</feature>
<feature type="transmembrane region" description="Helical" evidence="9">
    <location>
        <begin position="300"/>
        <end position="318"/>
    </location>
</feature>
<evidence type="ECO:0000259" key="10">
    <source>
        <dbReference type="PROSITE" id="PS50893"/>
    </source>
</evidence>
<feature type="transmembrane region" description="Helical" evidence="9">
    <location>
        <begin position="95"/>
        <end position="115"/>
    </location>
</feature>
<feature type="transmembrane region" description="Helical" evidence="9">
    <location>
        <begin position="505"/>
        <end position="524"/>
    </location>
</feature>
<dbReference type="CDD" id="cd06582">
    <property type="entry name" value="TM_PBP1_LivH_like"/>
    <property type="match status" value="1"/>
</dbReference>
<evidence type="ECO:0000256" key="9">
    <source>
        <dbReference type="SAM" id="Phobius"/>
    </source>
</evidence>
<keyword evidence="6" id="KW-0067">ATP-binding</keyword>
<dbReference type="PANTHER" id="PTHR45772">
    <property type="entry name" value="CONSERVED COMPONENT OF ABC TRANSPORTER FOR NATURAL AMINO ACIDS-RELATED"/>
    <property type="match status" value="1"/>
</dbReference>
<feature type="transmembrane region" description="Helical" evidence="9">
    <location>
        <begin position="33"/>
        <end position="50"/>
    </location>
</feature>
<dbReference type="Proteomes" id="UP001501020">
    <property type="component" value="Unassembled WGS sequence"/>
</dbReference>
<dbReference type="Pfam" id="PF02653">
    <property type="entry name" value="BPD_transp_2"/>
    <property type="match status" value="2"/>
</dbReference>
<protein>
    <submittedName>
        <fullName evidence="11">Branched-chain amino acid ABC transporter permease/ATP-binding protein</fullName>
    </submittedName>
</protein>
<dbReference type="InterPro" id="IPR001851">
    <property type="entry name" value="ABC_transp_permease"/>
</dbReference>
<feature type="transmembrane region" description="Helical" evidence="9">
    <location>
        <begin position="6"/>
        <end position="28"/>
    </location>
</feature>
<dbReference type="Gene3D" id="3.40.50.300">
    <property type="entry name" value="P-loop containing nucleotide triphosphate hydrolases"/>
    <property type="match status" value="1"/>
</dbReference>
<feature type="transmembrane region" description="Helical" evidence="9">
    <location>
        <begin position="556"/>
        <end position="575"/>
    </location>
</feature>
<feature type="transmembrane region" description="Helical" evidence="9">
    <location>
        <begin position="324"/>
        <end position="346"/>
    </location>
</feature>
<keyword evidence="3" id="KW-1003">Cell membrane</keyword>
<keyword evidence="4 9" id="KW-0812">Transmembrane</keyword>
<dbReference type="Pfam" id="PF00005">
    <property type="entry name" value="ABC_tran"/>
    <property type="match status" value="1"/>
</dbReference>
<dbReference type="InterPro" id="IPR043428">
    <property type="entry name" value="LivM-like"/>
</dbReference>
<organism evidence="11 12">
    <name type="scientific">Actinomadura napierensis</name>
    <dbReference type="NCBI Taxonomy" id="267854"/>
    <lineage>
        <taxon>Bacteria</taxon>
        <taxon>Bacillati</taxon>
        <taxon>Actinomycetota</taxon>
        <taxon>Actinomycetes</taxon>
        <taxon>Streptosporangiales</taxon>
        <taxon>Thermomonosporaceae</taxon>
        <taxon>Actinomadura</taxon>
    </lineage>
</organism>
<dbReference type="InterPro" id="IPR027417">
    <property type="entry name" value="P-loop_NTPase"/>
</dbReference>
<evidence type="ECO:0000313" key="12">
    <source>
        <dbReference type="Proteomes" id="UP001501020"/>
    </source>
</evidence>
<evidence type="ECO:0000256" key="2">
    <source>
        <dbReference type="ARBA" id="ARBA00022448"/>
    </source>
</evidence>
<keyword evidence="7 9" id="KW-1133">Transmembrane helix</keyword>
<feature type="transmembrane region" description="Helical" evidence="9">
    <location>
        <begin position="404"/>
        <end position="423"/>
    </location>
</feature>
<feature type="transmembrane region" description="Helical" evidence="9">
    <location>
        <begin position="56"/>
        <end position="83"/>
    </location>
</feature>
<evidence type="ECO:0000256" key="1">
    <source>
        <dbReference type="ARBA" id="ARBA00004651"/>
    </source>
</evidence>
<dbReference type="SUPFAM" id="SSF52540">
    <property type="entry name" value="P-loop containing nucleoside triphosphate hydrolases"/>
    <property type="match status" value="1"/>
</dbReference>
<evidence type="ECO:0000256" key="5">
    <source>
        <dbReference type="ARBA" id="ARBA00022741"/>
    </source>
</evidence>
<proteinExistence type="predicted"/>
<keyword evidence="2" id="KW-0813">Transport</keyword>
<dbReference type="Pfam" id="PF12399">
    <property type="entry name" value="BCA_ABC_TP_C"/>
    <property type="match status" value="1"/>
</dbReference>
<dbReference type="RefSeq" id="WP_344271134.1">
    <property type="nucleotide sequence ID" value="NZ_BAAAMR010000044.1"/>
</dbReference>
<evidence type="ECO:0000313" key="11">
    <source>
        <dbReference type="EMBL" id="GAA2146712.1"/>
    </source>
</evidence>
<sequence length="904" mass="93262">MNVLLYAIIGLGGGAIYGLLAQGIVAVYRSSGVLNFAQGAIAMAAAYVFVDLHTRFSIPAAASVAIVTALAALFGVLFHFLVMAPMRRASTLARVAATLGLFITLQSAVALHYGTDSRLVHSYLPSSAVHLWSGAAVGVDRLILVAIAIVVTAIAWYAYRFTQFGRLTAGVWHDPDAVAALGGSPRLVAAANWAAGSGLAGLCGCLIVPLTGLQTETLPMLVVPAVAAAIAGGFSSFPGALAAGLVLGAAESVVSNYISTPGWAQAVPFLGIAALFVARGRSLPVRAEIQEALPKVGRAAFGRTGVLGAVAALFLAAHLGPASWVGPITTTSMVAIVGLSIVLVTGYAGQLTLAPYALSGIGALLAANAAHSWGWPLVPSLLVGAFTAVPAGLLVAIPALRTRGASLAAITLALGVVVNDVAFNNTDWTGGFTGLTTGPLSVFGWSVDTALHPVRYADLVLVILLLVGLLMVHIRKGAFGRRLLAVRGNERAAASIGISVRSAKLVAFSLAAFIAGLYGVLASFQTGVATFTGFSAFSSILLVGTVVLGGVGYGGGAVVGGVIATGGIVSTWLGFTGIADYLPLISGLALMLTLVIQPSGIVPETFAAWRRTGLLLAERFPAAIRPRRRRAVPHEAGEPEKAVARVRPLELRVEDLGVRFGEVRAVEELSLTVRPGEILGLIGPNGAGKTTAIDAISGLVPARGRVFLGDEVISDRPPHRRAGTGLARSFQGIELFDDLTIGENVMVGHEGGRLGGLLMDLVRPARSELSATGRAAVGLFGLERCSADMPGEISFGRRRLVGIARAVAGAPSVLLLDEPAAGLGPGEVQELIVLLRRLAREWGMAVVLVEHHMEMVMTVCDRIQVMNLGRTLAVGTAQEIERHPAVRAAYLGGDEPRTPGTVPS</sequence>
<gene>
    <name evidence="11" type="ORF">GCM10009727_48250</name>
</gene>
<keyword evidence="12" id="KW-1185">Reference proteome</keyword>
<evidence type="ECO:0000256" key="7">
    <source>
        <dbReference type="ARBA" id="ARBA00022989"/>
    </source>
</evidence>
<comment type="subcellular location">
    <subcellularLocation>
        <location evidence="1">Cell membrane</location>
        <topology evidence="1">Multi-pass membrane protein</topology>
    </subcellularLocation>
</comment>
<accession>A0ABN2ZTK8</accession>
<dbReference type="CDD" id="cd03219">
    <property type="entry name" value="ABC_Mj1267_LivG_branched"/>
    <property type="match status" value="1"/>
</dbReference>
<dbReference type="PROSITE" id="PS50893">
    <property type="entry name" value="ABC_TRANSPORTER_2"/>
    <property type="match status" value="1"/>
</dbReference>
<evidence type="ECO:0000256" key="6">
    <source>
        <dbReference type="ARBA" id="ARBA00022840"/>
    </source>
</evidence>
<evidence type="ECO:0000256" key="4">
    <source>
        <dbReference type="ARBA" id="ARBA00022692"/>
    </source>
</evidence>
<dbReference type="InterPro" id="IPR003593">
    <property type="entry name" value="AAA+_ATPase"/>
</dbReference>
<name>A0ABN2ZTK8_9ACTN</name>
<keyword evidence="8 9" id="KW-0472">Membrane</keyword>
<comment type="caution">
    <text evidence="11">The sequence shown here is derived from an EMBL/GenBank/DDBJ whole genome shotgun (WGS) entry which is preliminary data.</text>
</comment>
<feature type="transmembrane region" description="Helical" evidence="9">
    <location>
        <begin position="377"/>
        <end position="397"/>
    </location>
</feature>
<dbReference type="CDD" id="cd06581">
    <property type="entry name" value="TM_PBP1_LivM_like"/>
    <property type="match status" value="1"/>
</dbReference>
<evidence type="ECO:0000256" key="8">
    <source>
        <dbReference type="ARBA" id="ARBA00023136"/>
    </source>
</evidence>
<feature type="domain" description="ABC transporter" evidence="10">
    <location>
        <begin position="651"/>
        <end position="893"/>
    </location>
</feature>
<reference evidence="11 12" key="1">
    <citation type="journal article" date="2019" name="Int. J. Syst. Evol. Microbiol.">
        <title>The Global Catalogue of Microorganisms (GCM) 10K type strain sequencing project: providing services to taxonomists for standard genome sequencing and annotation.</title>
        <authorList>
            <consortium name="The Broad Institute Genomics Platform"/>
            <consortium name="The Broad Institute Genome Sequencing Center for Infectious Disease"/>
            <person name="Wu L."/>
            <person name="Ma J."/>
        </authorList>
    </citation>
    <scope>NUCLEOTIDE SEQUENCE [LARGE SCALE GENOMIC DNA]</scope>
    <source>
        <strain evidence="11 12">JCM 13850</strain>
    </source>
</reference>
<dbReference type="EMBL" id="BAAAMR010000044">
    <property type="protein sequence ID" value="GAA2146712.1"/>
    <property type="molecule type" value="Genomic_DNA"/>
</dbReference>
<evidence type="ECO:0000256" key="3">
    <source>
        <dbReference type="ARBA" id="ARBA00022475"/>
    </source>
</evidence>
<dbReference type="InterPro" id="IPR032823">
    <property type="entry name" value="BCA_ABC_TP_C"/>
</dbReference>
<feature type="transmembrane region" description="Helical" evidence="9">
    <location>
        <begin position="530"/>
        <end position="549"/>
    </location>
</feature>
<feature type="transmembrane region" description="Helical" evidence="9">
    <location>
        <begin position="221"/>
        <end position="250"/>
    </location>
</feature>
<feature type="transmembrane region" description="Helical" evidence="9">
    <location>
        <begin position="456"/>
        <end position="474"/>
    </location>
</feature>
<keyword evidence="5" id="KW-0547">Nucleotide-binding</keyword>
<dbReference type="InterPro" id="IPR003439">
    <property type="entry name" value="ABC_transporter-like_ATP-bd"/>
</dbReference>
<feature type="transmembrane region" description="Helical" evidence="9">
    <location>
        <begin position="135"/>
        <end position="159"/>
    </location>
</feature>
<dbReference type="InterPro" id="IPR051120">
    <property type="entry name" value="ABC_AA/LPS_Transport"/>
</dbReference>
<dbReference type="SMART" id="SM00382">
    <property type="entry name" value="AAA"/>
    <property type="match status" value="1"/>
</dbReference>